<proteinExistence type="predicted"/>
<evidence type="ECO:0000313" key="1">
    <source>
        <dbReference type="EMBL" id="KGF52413.1"/>
    </source>
</evidence>
<dbReference type="AlphaFoldDB" id="A0A096AZD3"/>
<evidence type="ECO:0000313" key="2">
    <source>
        <dbReference type="Proteomes" id="UP000029614"/>
    </source>
</evidence>
<organism evidence="1 2">
    <name type="scientific">Prevotella amnii DNF00058</name>
    <dbReference type="NCBI Taxonomy" id="1401066"/>
    <lineage>
        <taxon>Bacteria</taxon>
        <taxon>Pseudomonadati</taxon>
        <taxon>Bacteroidota</taxon>
        <taxon>Bacteroidia</taxon>
        <taxon>Bacteroidales</taxon>
        <taxon>Prevotellaceae</taxon>
        <taxon>Prevotella</taxon>
    </lineage>
</organism>
<name>A0A096AZD3_9BACT</name>
<sequence length="97" mass="11517">MFNLNIYIVMKKEQFRKEVKELLKNSFKRMNKYVDNFCESEYKGLDSYGEDVSIMDFANALLSLEERNYSAIGCSNSVQRKSMKNVENYKLSIIYNR</sequence>
<dbReference type="Proteomes" id="UP000029614">
    <property type="component" value="Unassembled WGS sequence"/>
</dbReference>
<protein>
    <submittedName>
        <fullName evidence="1">Uncharacterized protein</fullName>
    </submittedName>
</protein>
<gene>
    <name evidence="1" type="ORF">HMPREF9302_03820</name>
</gene>
<reference evidence="1 2" key="1">
    <citation type="submission" date="2014-07" db="EMBL/GenBank/DDBJ databases">
        <authorList>
            <person name="McCorrison J."/>
            <person name="Sanka R."/>
            <person name="Torralba M."/>
            <person name="Gillis M."/>
            <person name="Haft D.H."/>
            <person name="Methe B."/>
            <person name="Sutton G."/>
            <person name="Nelson K.E."/>
        </authorList>
    </citation>
    <scope>NUCLEOTIDE SEQUENCE [LARGE SCALE GENOMIC DNA]</scope>
    <source>
        <strain evidence="1 2">DNF00058</strain>
    </source>
</reference>
<comment type="caution">
    <text evidence="1">The sequence shown here is derived from an EMBL/GenBank/DDBJ whole genome shotgun (WGS) entry which is preliminary data.</text>
</comment>
<keyword evidence="2" id="KW-1185">Reference proteome</keyword>
<dbReference type="EMBL" id="JRNU01000012">
    <property type="protein sequence ID" value="KGF52413.1"/>
    <property type="molecule type" value="Genomic_DNA"/>
</dbReference>
<accession>A0A096AZD3</accession>